<evidence type="ECO:0000259" key="4">
    <source>
        <dbReference type="Pfam" id="PF13194"/>
    </source>
</evidence>
<gene>
    <name evidence="5" type="ORF">GGE15_000234</name>
</gene>
<feature type="transmembrane region" description="Helical" evidence="2">
    <location>
        <begin position="382"/>
        <end position="402"/>
    </location>
</feature>
<evidence type="ECO:0000256" key="2">
    <source>
        <dbReference type="SAM" id="Phobius"/>
    </source>
</evidence>
<keyword evidence="2" id="KW-1133">Transmembrane helix</keyword>
<sequence>MNISTPQTKPVRMPPSSSLRRNSNGKYGALAFDEIGRRAWTHRMMTSLVTTEAFQRLSLALAIGILVGIERGWQDREAAPGKRVAGIRTYGLSSFLGGFCGFLQPVTGPILPTAIFIFFCITVLLFSRMQAAQEEDYSATGTIAALAVFALGFGAVVADMTVTAASAVAITALLAAREPLHGFLRRLTWLELRAALILLTMTIVILPILPNEPIDPWQTINPFELWMMTILVGAVSFAGYILIRLSGARAGILLTGASGGIVSSTALTLSFARQSKEMPALSPLLSAGAMLAGAVSLARVLLICGVIAPAVFSELAPSLAPAAATLATAGGFAAFLQRPDESTDFSPRNPLEVMVVLRFALVLAVVTVLTRMTLIVFGTQSLIALSFITGLGDLDAITLAVAKLSSIQVPADAAARAIAVAAFANLLAKAVLAASMGSISYAVRFAIAGGVATLAGIAGLVLT</sequence>
<feature type="region of interest" description="Disordered" evidence="1">
    <location>
        <begin position="1"/>
        <end position="23"/>
    </location>
</feature>
<evidence type="ECO:0000259" key="3">
    <source>
        <dbReference type="Pfam" id="PF02308"/>
    </source>
</evidence>
<accession>A0A7W6XS73</accession>
<dbReference type="PANTHER" id="PTHR39084">
    <property type="entry name" value="MEMBRANE PROTEIN-RELATED"/>
    <property type="match status" value="1"/>
</dbReference>
<keyword evidence="2" id="KW-0472">Membrane</keyword>
<keyword evidence="2" id="KW-0812">Transmembrane</keyword>
<dbReference type="PANTHER" id="PTHR39084:SF1">
    <property type="entry name" value="DUF4010 DOMAIN-CONTAINING PROTEIN"/>
    <property type="match status" value="1"/>
</dbReference>
<dbReference type="EMBL" id="JACIHI010000001">
    <property type="protein sequence ID" value="MBB4437003.1"/>
    <property type="molecule type" value="Genomic_DNA"/>
</dbReference>
<feature type="transmembrane region" description="Helical" evidence="2">
    <location>
        <begin position="250"/>
        <end position="272"/>
    </location>
</feature>
<organism evidence="5 6">
    <name type="scientific">Rhizobium esperanzae</name>
    <dbReference type="NCBI Taxonomy" id="1967781"/>
    <lineage>
        <taxon>Bacteria</taxon>
        <taxon>Pseudomonadati</taxon>
        <taxon>Pseudomonadota</taxon>
        <taxon>Alphaproteobacteria</taxon>
        <taxon>Hyphomicrobiales</taxon>
        <taxon>Rhizobiaceae</taxon>
        <taxon>Rhizobium/Agrobacterium group</taxon>
        <taxon>Rhizobium</taxon>
    </lineage>
</organism>
<comment type="caution">
    <text evidence="5">The sequence shown here is derived from an EMBL/GenBank/DDBJ whole genome shotgun (WGS) entry which is preliminary data.</text>
</comment>
<feature type="domain" description="DUF4010" evidence="4">
    <location>
        <begin position="230"/>
        <end position="437"/>
    </location>
</feature>
<evidence type="ECO:0000313" key="6">
    <source>
        <dbReference type="Proteomes" id="UP000533724"/>
    </source>
</evidence>
<feature type="transmembrane region" description="Helical" evidence="2">
    <location>
        <begin position="192"/>
        <end position="210"/>
    </location>
</feature>
<dbReference type="Pfam" id="PF13194">
    <property type="entry name" value="DUF4010"/>
    <property type="match status" value="1"/>
</dbReference>
<dbReference type="Pfam" id="PF02308">
    <property type="entry name" value="MgtC"/>
    <property type="match status" value="1"/>
</dbReference>
<dbReference type="AlphaFoldDB" id="A0A7W6XS73"/>
<reference evidence="5 6" key="1">
    <citation type="submission" date="2020-08" db="EMBL/GenBank/DDBJ databases">
        <title>Genomic Encyclopedia of Type Strains, Phase IV (KMG-V): Genome sequencing to study the core and pangenomes of soil and plant-associated prokaryotes.</title>
        <authorList>
            <person name="Whitman W."/>
        </authorList>
    </citation>
    <scope>NUCLEOTIDE SEQUENCE [LARGE SCALE GENOMIC DNA]</scope>
    <source>
        <strain evidence="5 6">SEMIA 414</strain>
    </source>
</reference>
<feature type="transmembrane region" description="Helical" evidence="2">
    <location>
        <begin position="319"/>
        <end position="336"/>
    </location>
</feature>
<feature type="transmembrane region" description="Helical" evidence="2">
    <location>
        <begin position="139"/>
        <end position="158"/>
    </location>
</feature>
<name>A0A7W6XS73_9HYPH</name>
<feature type="domain" description="MgtC/SapB/SrpB/YhiD N-terminal" evidence="3">
    <location>
        <begin position="57"/>
        <end position="182"/>
    </location>
</feature>
<feature type="transmembrane region" description="Helical" evidence="2">
    <location>
        <begin position="356"/>
        <end position="377"/>
    </location>
</feature>
<feature type="transmembrane region" description="Helical" evidence="2">
    <location>
        <begin position="441"/>
        <end position="462"/>
    </location>
</feature>
<protein>
    <submittedName>
        <fullName evidence="5">Uncharacterized membrane protein (DUF4010 family)</fullName>
    </submittedName>
</protein>
<proteinExistence type="predicted"/>
<feature type="transmembrane region" description="Helical" evidence="2">
    <location>
        <begin position="110"/>
        <end position="127"/>
    </location>
</feature>
<dbReference type="InterPro" id="IPR025105">
    <property type="entry name" value="DUF4010"/>
</dbReference>
<feature type="transmembrane region" description="Helical" evidence="2">
    <location>
        <begin position="53"/>
        <end position="73"/>
    </location>
</feature>
<feature type="transmembrane region" description="Helical" evidence="2">
    <location>
        <begin position="414"/>
        <end position="434"/>
    </location>
</feature>
<dbReference type="InterPro" id="IPR049177">
    <property type="entry name" value="MgtC_SapB_SrpB_YhiD_N"/>
</dbReference>
<feature type="transmembrane region" description="Helical" evidence="2">
    <location>
        <begin position="225"/>
        <end position="243"/>
    </location>
</feature>
<feature type="transmembrane region" description="Helical" evidence="2">
    <location>
        <begin position="85"/>
        <end position="104"/>
    </location>
</feature>
<evidence type="ECO:0000256" key="1">
    <source>
        <dbReference type="SAM" id="MobiDB-lite"/>
    </source>
</evidence>
<dbReference type="Proteomes" id="UP000533724">
    <property type="component" value="Unassembled WGS sequence"/>
</dbReference>
<feature type="transmembrane region" description="Helical" evidence="2">
    <location>
        <begin position="284"/>
        <end position="312"/>
    </location>
</feature>
<evidence type="ECO:0000313" key="5">
    <source>
        <dbReference type="EMBL" id="MBB4437003.1"/>
    </source>
</evidence>